<gene>
    <name evidence="1" type="ORF">E8A74_39370</name>
</gene>
<name>A0A4U1IWW7_9BACT</name>
<comment type="caution">
    <text evidence="1">The sequence shown here is derived from an EMBL/GenBank/DDBJ whole genome shotgun (WGS) entry which is preliminary data.</text>
</comment>
<protein>
    <submittedName>
        <fullName evidence="1">DUF1826 domain-containing protein</fullName>
    </submittedName>
</protein>
<dbReference type="EMBL" id="SSMQ01000061">
    <property type="protein sequence ID" value="TKC99022.1"/>
    <property type="molecule type" value="Genomic_DNA"/>
</dbReference>
<evidence type="ECO:0000313" key="1">
    <source>
        <dbReference type="EMBL" id="TKC99022.1"/>
    </source>
</evidence>
<dbReference type="AlphaFoldDB" id="A0A4U1IWW7"/>
<sequence>MLRPSRSSQLPGRAAPSCAASRLRGRPLILRAAGDHAVVRLRLVTSKIRRANAGDIVLLKEERYPGKERAAGHRSPPIQALGLTRVALVATT</sequence>
<reference evidence="1 2" key="1">
    <citation type="submission" date="2019-04" db="EMBL/GenBank/DDBJ databases">
        <authorList>
            <person name="Li Y."/>
            <person name="Wang J."/>
        </authorList>
    </citation>
    <scope>NUCLEOTIDE SEQUENCE [LARGE SCALE GENOMIC DNA]</scope>
    <source>
        <strain evidence="1 2">DSM 14668</strain>
    </source>
</reference>
<organism evidence="1 2">
    <name type="scientific">Polyangium fumosum</name>
    <dbReference type="NCBI Taxonomy" id="889272"/>
    <lineage>
        <taxon>Bacteria</taxon>
        <taxon>Pseudomonadati</taxon>
        <taxon>Myxococcota</taxon>
        <taxon>Polyangia</taxon>
        <taxon>Polyangiales</taxon>
        <taxon>Polyangiaceae</taxon>
        <taxon>Polyangium</taxon>
    </lineage>
</organism>
<accession>A0A4U1IWW7</accession>
<dbReference type="Pfam" id="PF08856">
    <property type="entry name" value="DUF1826"/>
    <property type="match status" value="1"/>
</dbReference>
<evidence type="ECO:0000313" key="2">
    <source>
        <dbReference type="Proteomes" id="UP000309215"/>
    </source>
</evidence>
<dbReference type="Proteomes" id="UP000309215">
    <property type="component" value="Unassembled WGS sequence"/>
</dbReference>
<dbReference type="InterPro" id="IPR014955">
    <property type="entry name" value="DUF1826"/>
</dbReference>
<keyword evidence="2" id="KW-1185">Reference proteome</keyword>
<proteinExistence type="predicted"/>